<dbReference type="Gene3D" id="3.60.10.10">
    <property type="entry name" value="Endonuclease/exonuclease/phosphatase"/>
    <property type="match status" value="1"/>
</dbReference>
<dbReference type="PANTHER" id="PTHR35218:SF7">
    <property type="entry name" value="ENDONUCLEASE_EXONUCLEASE_PHOSPHATASE"/>
    <property type="match status" value="1"/>
</dbReference>
<keyword evidence="2" id="KW-1185">Reference proteome</keyword>
<dbReference type="PANTHER" id="PTHR35218">
    <property type="entry name" value="RNASE H DOMAIN-CONTAINING PROTEIN"/>
    <property type="match status" value="1"/>
</dbReference>
<sequence>MFRFLVWNCRGVANKPTLSRLKILTRLHNVRLLVILEPMIRDSDIDFFRQTLGLHGAISNPNSKIWVLWKLEYNCLPIISHRQFLHVEIFSNDLHAYGTFVYAHCYRQNKPSLLDSLTTIAENLSTPWIVVCDFNIIRYFHENKINTTTKK</sequence>
<evidence type="ECO:0008006" key="3">
    <source>
        <dbReference type="Google" id="ProtNLM"/>
    </source>
</evidence>
<organism evidence="1 2">
    <name type="scientific">Platanthera zijinensis</name>
    <dbReference type="NCBI Taxonomy" id="2320716"/>
    <lineage>
        <taxon>Eukaryota</taxon>
        <taxon>Viridiplantae</taxon>
        <taxon>Streptophyta</taxon>
        <taxon>Embryophyta</taxon>
        <taxon>Tracheophyta</taxon>
        <taxon>Spermatophyta</taxon>
        <taxon>Magnoliopsida</taxon>
        <taxon>Liliopsida</taxon>
        <taxon>Asparagales</taxon>
        <taxon>Orchidaceae</taxon>
        <taxon>Orchidoideae</taxon>
        <taxon>Orchideae</taxon>
        <taxon>Orchidinae</taxon>
        <taxon>Platanthera</taxon>
    </lineage>
</organism>
<proteinExistence type="predicted"/>
<evidence type="ECO:0000313" key="2">
    <source>
        <dbReference type="Proteomes" id="UP001418222"/>
    </source>
</evidence>
<reference evidence="1 2" key="1">
    <citation type="journal article" date="2022" name="Nat. Plants">
        <title>Genomes of leafy and leafless Platanthera orchids illuminate the evolution of mycoheterotrophy.</title>
        <authorList>
            <person name="Li M.H."/>
            <person name="Liu K.W."/>
            <person name="Li Z."/>
            <person name="Lu H.C."/>
            <person name="Ye Q.L."/>
            <person name="Zhang D."/>
            <person name="Wang J.Y."/>
            <person name="Li Y.F."/>
            <person name="Zhong Z.M."/>
            <person name="Liu X."/>
            <person name="Yu X."/>
            <person name="Liu D.K."/>
            <person name="Tu X.D."/>
            <person name="Liu B."/>
            <person name="Hao Y."/>
            <person name="Liao X.Y."/>
            <person name="Jiang Y.T."/>
            <person name="Sun W.H."/>
            <person name="Chen J."/>
            <person name="Chen Y.Q."/>
            <person name="Ai Y."/>
            <person name="Zhai J.W."/>
            <person name="Wu S.S."/>
            <person name="Zhou Z."/>
            <person name="Hsiao Y.Y."/>
            <person name="Wu W.L."/>
            <person name="Chen Y.Y."/>
            <person name="Lin Y.F."/>
            <person name="Hsu J.L."/>
            <person name="Li C.Y."/>
            <person name="Wang Z.W."/>
            <person name="Zhao X."/>
            <person name="Zhong W.Y."/>
            <person name="Ma X.K."/>
            <person name="Ma L."/>
            <person name="Huang J."/>
            <person name="Chen G.Z."/>
            <person name="Huang M.Z."/>
            <person name="Huang L."/>
            <person name="Peng D.H."/>
            <person name="Luo Y.B."/>
            <person name="Zou S.Q."/>
            <person name="Chen S.P."/>
            <person name="Lan S."/>
            <person name="Tsai W.C."/>
            <person name="Van de Peer Y."/>
            <person name="Liu Z.J."/>
        </authorList>
    </citation>
    <scope>NUCLEOTIDE SEQUENCE [LARGE SCALE GENOMIC DNA]</scope>
    <source>
        <strain evidence="1">Lor287</strain>
    </source>
</reference>
<dbReference type="SUPFAM" id="SSF56219">
    <property type="entry name" value="DNase I-like"/>
    <property type="match status" value="1"/>
</dbReference>
<evidence type="ECO:0000313" key="1">
    <source>
        <dbReference type="EMBL" id="KAK8921664.1"/>
    </source>
</evidence>
<protein>
    <recommendedName>
        <fullName evidence="3">Endonuclease/exonuclease/phosphatase domain-containing protein</fullName>
    </recommendedName>
</protein>
<dbReference type="AlphaFoldDB" id="A0AAP0B065"/>
<dbReference type="EMBL" id="JBBWWQ010000018">
    <property type="protein sequence ID" value="KAK8921664.1"/>
    <property type="molecule type" value="Genomic_DNA"/>
</dbReference>
<name>A0AAP0B065_9ASPA</name>
<dbReference type="InterPro" id="IPR036691">
    <property type="entry name" value="Endo/exonu/phosph_ase_sf"/>
</dbReference>
<accession>A0AAP0B065</accession>
<gene>
    <name evidence="1" type="ORF">KSP39_PZI019979</name>
</gene>
<dbReference type="Proteomes" id="UP001418222">
    <property type="component" value="Unassembled WGS sequence"/>
</dbReference>
<comment type="caution">
    <text evidence="1">The sequence shown here is derived from an EMBL/GenBank/DDBJ whole genome shotgun (WGS) entry which is preliminary data.</text>
</comment>